<proteinExistence type="predicted"/>
<gene>
    <name evidence="2" type="ORF">WMO75_07160</name>
</gene>
<protein>
    <submittedName>
        <fullName evidence="2">Polysaccharide deacetylase family protein</fullName>
    </submittedName>
</protein>
<dbReference type="InterPro" id="IPR011330">
    <property type="entry name" value="Glyco_hydro/deAcase_b/a-brl"/>
</dbReference>
<evidence type="ECO:0000259" key="1">
    <source>
        <dbReference type="PROSITE" id="PS51677"/>
    </source>
</evidence>
<accession>A0ABV1AL35</accession>
<name>A0ABV1AL35_9FIRM</name>
<comment type="caution">
    <text evidence="2">The sequence shown here is derived from an EMBL/GenBank/DDBJ whole genome shotgun (WGS) entry which is preliminary data.</text>
</comment>
<dbReference type="InterPro" id="IPR002509">
    <property type="entry name" value="NODB_dom"/>
</dbReference>
<dbReference type="SUPFAM" id="SSF88713">
    <property type="entry name" value="Glycoside hydrolase/deacetylase"/>
    <property type="match status" value="1"/>
</dbReference>
<evidence type="ECO:0000313" key="3">
    <source>
        <dbReference type="Proteomes" id="UP001446032"/>
    </source>
</evidence>
<keyword evidence="3" id="KW-1185">Reference proteome</keyword>
<sequence length="280" mass="31450">MTSFFILVFHYIKKSRFLCSLLLLAGAFTLGSLLGILTGTLSPTKETSASVQSASWGLSFQEEGKRPAGNATIDDLKQYNAYYASDTDEKILYLTFDAGYENGNTPAILEALKKHQAPAVFFAVGNFIKDNPDLIKRMITEGHIVGNHTMTHPDMSQISSMESFQKELEGVEELYTSVTGEPMTKFYRPPRGVYSTENLSMAKELGYSTFFWSLAYVDWIQEQQPSKEEAFQKLIPRIHPGAIVLLHNTSSTNAAILDELLTRWEEMGYQFHSIKELTEA</sequence>
<dbReference type="CDD" id="cd10948">
    <property type="entry name" value="CE4_BsPdaA_like"/>
    <property type="match status" value="1"/>
</dbReference>
<dbReference type="PANTHER" id="PTHR10587:SF78">
    <property type="entry name" value="PEPTIDOGLYCAN-N-ACETYLMURAMIC ACID DEACETYLASE PDAA"/>
    <property type="match status" value="1"/>
</dbReference>
<evidence type="ECO:0000313" key="2">
    <source>
        <dbReference type="EMBL" id="MEQ2358111.1"/>
    </source>
</evidence>
<dbReference type="EMBL" id="JBBMEI010000017">
    <property type="protein sequence ID" value="MEQ2358111.1"/>
    <property type="molecule type" value="Genomic_DNA"/>
</dbReference>
<dbReference type="PANTHER" id="PTHR10587">
    <property type="entry name" value="GLYCOSYL TRANSFERASE-RELATED"/>
    <property type="match status" value="1"/>
</dbReference>
<dbReference type="InterPro" id="IPR014235">
    <property type="entry name" value="Spore_PdaA"/>
</dbReference>
<feature type="domain" description="NodB homology" evidence="1">
    <location>
        <begin position="90"/>
        <end position="272"/>
    </location>
</feature>
<dbReference type="Pfam" id="PF01522">
    <property type="entry name" value="Polysacc_deac_1"/>
    <property type="match status" value="1"/>
</dbReference>
<dbReference type="InterPro" id="IPR050248">
    <property type="entry name" value="Polysacc_deacetylase_ArnD"/>
</dbReference>
<dbReference type="PROSITE" id="PS51677">
    <property type="entry name" value="NODB"/>
    <property type="match status" value="1"/>
</dbReference>
<dbReference type="Proteomes" id="UP001446032">
    <property type="component" value="Unassembled WGS sequence"/>
</dbReference>
<organism evidence="2 3">
    <name type="scientific">Blautia intestinihominis</name>
    <dbReference type="NCBI Taxonomy" id="3133152"/>
    <lineage>
        <taxon>Bacteria</taxon>
        <taxon>Bacillati</taxon>
        <taxon>Bacillota</taxon>
        <taxon>Clostridia</taxon>
        <taxon>Lachnospirales</taxon>
        <taxon>Lachnospiraceae</taxon>
        <taxon>Blautia</taxon>
    </lineage>
</organism>
<reference evidence="2 3" key="1">
    <citation type="submission" date="2024-03" db="EMBL/GenBank/DDBJ databases">
        <title>Human intestinal bacterial collection.</title>
        <authorList>
            <person name="Pauvert C."/>
            <person name="Hitch T.C.A."/>
            <person name="Clavel T."/>
        </authorList>
    </citation>
    <scope>NUCLEOTIDE SEQUENCE [LARGE SCALE GENOMIC DNA]</scope>
    <source>
        <strain evidence="2 3">CLA-AA-H95</strain>
    </source>
</reference>
<dbReference type="RefSeq" id="WP_022215552.1">
    <property type="nucleotide sequence ID" value="NZ_JBBMEI010000017.1"/>
</dbReference>
<dbReference type="Gene3D" id="3.20.20.370">
    <property type="entry name" value="Glycoside hydrolase/deacetylase"/>
    <property type="match status" value="1"/>
</dbReference>